<organism evidence="5">
    <name type="scientific">Anisakis simplex</name>
    <name type="common">Herring worm</name>
    <dbReference type="NCBI Taxonomy" id="6269"/>
    <lineage>
        <taxon>Eukaryota</taxon>
        <taxon>Metazoa</taxon>
        <taxon>Ecdysozoa</taxon>
        <taxon>Nematoda</taxon>
        <taxon>Chromadorea</taxon>
        <taxon>Rhabditida</taxon>
        <taxon>Spirurina</taxon>
        <taxon>Ascaridomorpha</taxon>
        <taxon>Ascaridoidea</taxon>
        <taxon>Anisakidae</taxon>
        <taxon>Anisakis</taxon>
        <taxon>Anisakis simplex complex</taxon>
    </lineage>
</organism>
<dbReference type="OrthoDB" id="5820451at2759"/>
<dbReference type="Proteomes" id="UP000267096">
    <property type="component" value="Unassembled WGS sequence"/>
</dbReference>
<dbReference type="Pfam" id="PF05205">
    <property type="entry name" value="COMPASS-Shg1"/>
    <property type="match status" value="1"/>
</dbReference>
<reference evidence="5" key="1">
    <citation type="submission" date="2017-02" db="UniProtKB">
        <authorList>
            <consortium name="WormBaseParasite"/>
        </authorList>
    </citation>
    <scope>IDENTIFICATION</scope>
</reference>
<accession>A0A0M3K523</accession>
<evidence type="ECO:0000259" key="2">
    <source>
        <dbReference type="Pfam" id="PF05205"/>
    </source>
</evidence>
<feature type="domain" description="BOD1/SHG1" evidence="2">
    <location>
        <begin position="14"/>
        <end position="93"/>
    </location>
</feature>
<feature type="compositionally biased region" description="Polar residues" evidence="1">
    <location>
        <begin position="176"/>
        <end position="205"/>
    </location>
</feature>
<evidence type="ECO:0000256" key="1">
    <source>
        <dbReference type="SAM" id="MobiDB-lite"/>
    </source>
</evidence>
<evidence type="ECO:0000313" key="4">
    <source>
        <dbReference type="Proteomes" id="UP000267096"/>
    </source>
</evidence>
<evidence type="ECO:0000313" key="5">
    <source>
        <dbReference type="WBParaSite" id="ASIM_0001606401-mRNA-1"/>
    </source>
</evidence>
<dbReference type="WBParaSite" id="ASIM_0001606401-mRNA-1">
    <property type="protein sequence ID" value="ASIM_0001606401-mRNA-1"/>
    <property type="gene ID" value="ASIM_0001606401"/>
</dbReference>
<protein>
    <recommendedName>
        <fullName evidence="2">BOD1/SHG1 domain-containing protein</fullName>
    </recommendedName>
</protein>
<dbReference type="AlphaFoldDB" id="A0A0M3K523"/>
<keyword evidence="4" id="KW-1185">Reference proteome</keyword>
<reference evidence="3 4" key="2">
    <citation type="submission" date="2018-11" db="EMBL/GenBank/DDBJ databases">
        <authorList>
            <consortium name="Pathogen Informatics"/>
        </authorList>
    </citation>
    <scope>NUCLEOTIDE SEQUENCE [LARGE SCALE GENOMIC DNA]</scope>
</reference>
<sequence length="230" mass="26046">MSLSSDNQKGVENLVDKYKKDGRFDEVRRKHLAEISADVESFTKLCAEAERLVDDVLASRSMYLTKNEVREKLLRELNSRFRKRCEAIVFQRIGTDDSIMTLLSDIRPRVEAYLGMSGDEASDDVHHMEENHQVCDMEIDSDTEQGTSGIENIQQHHQNDQQQMHTLAEIQLPPSTRLASCNSHPTRSPNTSSAHRPTWNLNSPNRGGGAWNTGQSYTNASALKLLDEFI</sequence>
<name>A0A0M3K523_ANISI</name>
<feature type="region of interest" description="Disordered" evidence="1">
    <location>
        <begin position="176"/>
        <end position="213"/>
    </location>
</feature>
<dbReference type="EMBL" id="UYRR01032346">
    <property type="protein sequence ID" value="VDK55291.1"/>
    <property type="molecule type" value="Genomic_DNA"/>
</dbReference>
<dbReference type="InterPro" id="IPR055264">
    <property type="entry name" value="BOD1/SHG1_dom"/>
</dbReference>
<gene>
    <name evidence="3" type="ORF">ASIM_LOCUS15471</name>
</gene>
<evidence type="ECO:0000313" key="3">
    <source>
        <dbReference type="EMBL" id="VDK55291.1"/>
    </source>
</evidence>
<proteinExistence type="predicted"/>